<comment type="similarity">
    <text evidence="5">Belongs to the methyltransferase superfamily. UbiG/COQ3 family.</text>
</comment>
<dbReference type="Gene3D" id="3.40.50.150">
    <property type="entry name" value="Vaccinia Virus protein VP39"/>
    <property type="match status" value="1"/>
</dbReference>
<dbReference type="Pfam" id="PF13489">
    <property type="entry name" value="Methyltransf_23"/>
    <property type="match status" value="1"/>
</dbReference>
<evidence type="ECO:0000313" key="7">
    <source>
        <dbReference type="Proteomes" id="UP001218788"/>
    </source>
</evidence>
<evidence type="ECO:0000256" key="3">
    <source>
        <dbReference type="ARBA" id="ARBA00022688"/>
    </source>
</evidence>
<proteinExistence type="inferred from homology"/>
<comment type="catalytic activity">
    <reaction evidence="5">
        <text>a 3-(all-trans-polyprenyl)benzene-1,2-diol + S-adenosyl-L-methionine = a 2-methoxy-6-(all-trans-polyprenyl)phenol + S-adenosyl-L-homocysteine + H(+)</text>
        <dbReference type="Rhea" id="RHEA:31411"/>
        <dbReference type="Rhea" id="RHEA-COMP:9550"/>
        <dbReference type="Rhea" id="RHEA-COMP:9551"/>
        <dbReference type="ChEBI" id="CHEBI:15378"/>
        <dbReference type="ChEBI" id="CHEBI:57856"/>
        <dbReference type="ChEBI" id="CHEBI:59789"/>
        <dbReference type="ChEBI" id="CHEBI:62729"/>
        <dbReference type="ChEBI" id="CHEBI:62731"/>
        <dbReference type="EC" id="2.1.1.222"/>
    </reaction>
</comment>
<feature type="binding site" evidence="5">
    <location>
        <position position="64"/>
    </location>
    <ligand>
        <name>S-adenosyl-L-methionine</name>
        <dbReference type="ChEBI" id="CHEBI:59789"/>
    </ligand>
</feature>
<protein>
    <recommendedName>
        <fullName evidence="5">Ubiquinone biosynthesis O-methyltransferase</fullName>
    </recommendedName>
    <alternativeName>
        <fullName evidence="5">2-polyprenyl-6-hydroxyphenol methylase</fullName>
        <ecNumber evidence="5">2.1.1.222</ecNumber>
    </alternativeName>
    <alternativeName>
        <fullName evidence="5">3-demethylubiquinone 3-O-methyltransferase</fullName>
        <ecNumber evidence="5">2.1.1.64</ecNumber>
    </alternativeName>
</protein>
<evidence type="ECO:0000256" key="4">
    <source>
        <dbReference type="ARBA" id="ARBA00022691"/>
    </source>
</evidence>
<dbReference type="RefSeq" id="WP_273640284.1">
    <property type="nucleotide sequence ID" value="NZ_JAQQXP010000001.1"/>
</dbReference>
<comment type="catalytic activity">
    <reaction evidence="5">
        <text>a 3-demethylubiquinol + S-adenosyl-L-methionine = a ubiquinol + S-adenosyl-L-homocysteine + H(+)</text>
        <dbReference type="Rhea" id="RHEA:44380"/>
        <dbReference type="Rhea" id="RHEA-COMP:9566"/>
        <dbReference type="Rhea" id="RHEA-COMP:10914"/>
        <dbReference type="ChEBI" id="CHEBI:15378"/>
        <dbReference type="ChEBI" id="CHEBI:17976"/>
        <dbReference type="ChEBI" id="CHEBI:57856"/>
        <dbReference type="ChEBI" id="CHEBI:59789"/>
        <dbReference type="ChEBI" id="CHEBI:84422"/>
        <dbReference type="EC" id="2.1.1.64"/>
    </reaction>
</comment>
<comment type="function">
    <text evidence="5">O-methyltransferase that catalyzes the 2 O-methylation steps in the ubiquinone biosynthetic pathway.</text>
</comment>
<evidence type="ECO:0000256" key="1">
    <source>
        <dbReference type="ARBA" id="ARBA00022603"/>
    </source>
</evidence>
<gene>
    <name evidence="5 6" type="primary">ubiG</name>
    <name evidence="6" type="ORF">OIK42_10315</name>
</gene>
<keyword evidence="4 5" id="KW-0949">S-adenosyl-L-methionine</keyword>
<evidence type="ECO:0000256" key="5">
    <source>
        <dbReference type="HAMAP-Rule" id="MF_00472"/>
    </source>
</evidence>
<comment type="pathway">
    <text evidence="5">Cofactor biosynthesis; ubiquinone biosynthesis.</text>
</comment>
<evidence type="ECO:0000256" key="2">
    <source>
        <dbReference type="ARBA" id="ARBA00022679"/>
    </source>
</evidence>
<dbReference type="EC" id="2.1.1.222" evidence="5"/>
<sequence>MSDLNSDLNNNVDHTEIDKFSQIAAHWWDPEGQFKPLHAINPLRLSYIEEHSQGLFDKKVLDVGCGGGILAEALAGRGARVTGIDMADASLEIARLHSLESGVSVDYRCVSAEQLATEQAGQYDVVTCMEMLEHVPDPESIIRSCAQLVKPGGKVFFSTLNRNVKSYLMGIVAAEYLLQWVPKGTHQYQRFIKPSELIRSADRADLVTRSATGLHFDPFNQQFVLSQRNLDVNYILHCEKL</sequence>
<dbReference type="PANTHER" id="PTHR43464:SF19">
    <property type="entry name" value="UBIQUINONE BIOSYNTHESIS O-METHYLTRANSFERASE, MITOCHONDRIAL"/>
    <property type="match status" value="1"/>
</dbReference>
<feature type="binding site" evidence="5">
    <location>
        <position position="85"/>
    </location>
    <ligand>
        <name>S-adenosyl-L-methionine</name>
        <dbReference type="ChEBI" id="CHEBI:59789"/>
    </ligand>
</feature>
<organism evidence="6 7">
    <name type="scientific">Alteromonas gilva</name>
    <dbReference type="NCBI Taxonomy" id="2987522"/>
    <lineage>
        <taxon>Bacteria</taxon>
        <taxon>Pseudomonadati</taxon>
        <taxon>Pseudomonadota</taxon>
        <taxon>Gammaproteobacteria</taxon>
        <taxon>Alteromonadales</taxon>
        <taxon>Alteromonadaceae</taxon>
        <taxon>Alteromonas/Salinimonas group</taxon>
        <taxon>Alteromonas</taxon>
    </lineage>
</organism>
<keyword evidence="7" id="KW-1185">Reference proteome</keyword>
<dbReference type="CDD" id="cd02440">
    <property type="entry name" value="AdoMet_MTases"/>
    <property type="match status" value="1"/>
</dbReference>
<dbReference type="GO" id="GO:0061542">
    <property type="term" value="F:3-demethylubiquinol 3-O-methyltransferase activity"/>
    <property type="evidence" value="ECO:0007669"/>
    <property type="project" value="UniProtKB-EC"/>
</dbReference>
<dbReference type="SUPFAM" id="SSF53335">
    <property type="entry name" value="S-adenosyl-L-methionine-dependent methyltransferases"/>
    <property type="match status" value="1"/>
</dbReference>
<dbReference type="NCBIfam" id="TIGR01983">
    <property type="entry name" value="UbiG"/>
    <property type="match status" value="1"/>
</dbReference>
<name>A0ABT5L287_9ALTE</name>
<dbReference type="InterPro" id="IPR010233">
    <property type="entry name" value="UbiG_MeTrfase"/>
</dbReference>
<dbReference type="Proteomes" id="UP001218788">
    <property type="component" value="Unassembled WGS sequence"/>
</dbReference>
<keyword evidence="3 5" id="KW-0831">Ubiquinone biosynthesis</keyword>
<reference evidence="6 7" key="1">
    <citation type="submission" date="2022-10" db="EMBL/GenBank/DDBJ databases">
        <title>Alteromonas sp. chi3 Genome sequencing.</title>
        <authorList>
            <person name="Park S."/>
        </authorList>
    </citation>
    <scope>NUCLEOTIDE SEQUENCE [LARGE SCALE GENOMIC DNA]</scope>
    <source>
        <strain evidence="7">chi3</strain>
    </source>
</reference>
<evidence type="ECO:0000313" key="6">
    <source>
        <dbReference type="EMBL" id="MDC8831153.1"/>
    </source>
</evidence>
<dbReference type="EC" id="2.1.1.64" evidence="5"/>
<dbReference type="GO" id="GO:0102208">
    <property type="term" value="F:2-polyprenyl-6-hydroxyphenol methylase activity"/>
    <property type="evidence" value="ECO:0007669"/>
    <property type="project" value="UniProtKB-EC"/>
</dbReference>
<dbReference type="InterPro" id="IPR029063">
    <property type="entry name" value="SAM-dependent_MTases_sf"/>
</dbReference>
<dbReference type="EMBL" id="JAQQXP010000001">
    <property type="protein sequence ID" value="MDC8831153.1"/>
    <property type="molecule type" value="Genomic_DNA"/>
</dbReference>
<feature type="binding site" evidence="5">
    <location>
        <position position="129"/>
    </location>
    <ligand>
        <name>S-adenosyl-L-methionine</name>
        <dbReference type="ChEBI" id="CHEBI:59789"/>
    </ligand>
</feature>
<keyword evidence="1 5" id="KW-0489">Methyltransferase</keyword>
<accession>A0ABT5L287</accession>
<keyword evidence="2 5" id="KW-0808">Transferase</keyword>
<dbReference type="PANTHER" id="PTHR43464">
    <property type="entry name" value="METHYLTRANSFERASE"/>
    <property type="match status" value="1"/>
</dbReference>
<comment type="caution">
    <text evidence="6">The sequence shown here is derived from an EMBL/GenBank/DDBJ whole genome shotgun (WGS) entry which is preliminary data.</text>
</comment>
<dbReference type="GO" id="GO:0032259">
    <property type="term" value="P:methylation"/>
    <property type="evidence" value="ECO:0007669"/>
    <property type="project" value="UniProtKB-KW"/>
</dbReference>
<feature type="binding site" evidence="5">
    <location>
        <position position="44"/>
    </location>
    <ligand>
        <name>S-adenosyl-L-methionine</name>
        <dbReference type="ChEBI" id="CHEBI:59789"/>
    </ligand>
</feature>
<dbReference type="HAMAP" id="MF_00472">
    <property type="entry name" value="UbiG"/>
    <property type="match status" value="1"/>
</dbReference>